<evidence type="ECO:0000313" key="2">
    <source>
        <dbReference type="Proteomes" id="UP000247702"/>
    </source>
</evidence>
<organism evidence="1 2">
    <name type="scientific">Rhizophagus clarus</name>
    <dbReference type="NCBI Taxonomy" id="94130"/>
    <lineage>
        <taxon>Eukaryota</taxon>
        <taxon>Fungi</taxon>
        <taxon>Fungi incertae sedis</taxon>
        <taxon>Mucoromycota</taxon>
        <taxon>Glomeromycotina</taxon>
        <taxon>Glomeromycetes</taxon>
        <taxon>Glomerales</taxon>
        <taxon>Glomeraceae</taxon>
        <taxon>Rhizophagus</taxon>
    </lineage>
</organism>
<sequence>MNNLISIDIQLLCNKRILFIDQMVSSDGYYLLSWDEVKEKHSSKYSGPVPRWFSRFKQDFTFSQHRQLTHPLPDVQVFNLPIKQPSINNSLPVERPTNEWVYFWDDTKRDIVLGKTVSRENDSSSSITYFQHYIPILCSSRLSSTFSTYDPVTPT</sequence>
<dbReference type="EMBL" id="BEXD01000700">
    <property type="protein sequence ID" value="GBB89552.1"/>
    <property type="molecule type" value="Genomic_DNA"/>
</dbReference>
<comment type="caution">
    <text evidence="1">The sequence shown here is derived from an EMBL/GenBank/DDBJ whole genome shotgun (WGS) entry which is preliminary data.</text>
</comment>
<dbReference type="Proteomes" id="UP000247702">
    <property type="component" value="Unassembled WGS sequence"/>
</dbReference>
<dbReference type="STRING" id="94130.A0A2Z6QLK5"/>
<accession>A0A2Z6QLK5</accession>
<protein>
    <submittedName>
        <fullName evidence="1">Uncharacterized protein</fullName>
    </submittedName>
</protein>
<gene>
    <name evidence="1" type="ORF">RclHR1_16280002</name>
</gene>
<evidence type="ECO:0000313" key="1">
    <source>
        <dbReference type="EMBL" id="GBB89552.1"/>
    </source>
</evidence>
<keyword evidence="2" id="KW-1185">Reference proteome</keyword>
<proteinExistence type="predicted"/>
<reference evidence="1 2" key="1">
    <citation type="submission" date="2017-11" db="EMBL/GenBank/DDBJ databases">
        <title>The genome of Rhizophagus clarus HR1 reveals common genetic basis of auxotrophy among arbuscular mycorrhizal fungi.</title>
        <authorList>
            <person name="Kobayashi Y."/>
        </authorList>
    </citation>
    <scope>NUCLEOTIDE SEQUENCE [LARGE SCALE GENOMIC DNA]</scope>
    <source>
        <strain evidence="1 2">HR1</strain>
    </source>
</reference>
<dbReference type="AlphaFoldDB" id="A0A2Z6QLK5"/>
<name>A0A2Z6QLK5_9GLOM</name>